<organism evidence="2 3">
    <name type="scientific">Paenibacillus agilis</name>
    <dbReference type="NCBI Taxonomy" id="3020863"/>
    <lineage>
        <taxon>Bacteria</taxon>
        <taxon>Bacillati</taxon>
        <taxon>Bacillota</taxon>
        <taxon>Bacilli</taxon>
        <taxon>Bacillales</taxon>
        <taxon>Paenibacillaceae</taxon>
        <taxon>Paenibacillus</taxon>
    </lineage>
</organism>
<evidence type="ECO:0000256" key="1">
    <source>
        <dbReference type="SAM" id="MobiDB-lite"/>
    </source>
</evidence>
<dbReference type="RefSeq" id="WP_144994677.1">
    <property type="nucleotide sequence ID" value="NZ_VNJK01000006.1"/>
</dbReference>
<evidence type="ECO:0000313" key="3">
    <source>
        <dbReference type="Proteomes" id="UP000318102"/>
    </source>
</evidence>
<feature type="compositionally biased region" description="Basic and acidic residues" evidence="1">
    <location>
        <begin position="8"/>
        <end position="18"/>
    </location>
</feature>
<keyword evidence="3" id="KW-1185">Reference proteome</keyword>
<dbReference type="EMBL" id="VNJK01000006">
    <property type="protein sequence ID" value="TVX85968.1"/>
    <property type="molecule type" value="Genomic_DNA"/>
</dbReference>
<dbReference type="Proteomes" id="UP000318102">
    <property type="component" value="Unassembled WGS sequence"/>
</dbReference>
<dbReference type="AlphaFoldDB" id="A0A559IE78"/>
<name>A0A559IE78_9BACL</name>
<comment type="caution">
    <text evidence="2">The sequence shown here is derived from an EMBL/GenBank/DDBJ whole genome shotgun (WGS) entry which is preliminary data.</text>
</comment>
<protein>
    <submittedName>
        <fullName evidence="2">Uncharacterized protein</fullName>
    </submittedName>
</protein>
<evidence type="ECO:0000313" key="2">
    <source>
        <dbReference type="EMBL" id="TVX85968.1"/>
    </source>
</evidence>
<feature type="region of interest" description="Disordered" evidence="1">
    <location>
        <begin position="1"/>
        <end position="26"/>
    </location>
</feature>
<reference evidence="2 3" key="1">
    <citation type="submission" date="2019-07" db="EMBL/GenBank/DDBJ databases">
        <authorList>
            <person name="Kim J."/>
        </authorList>
    </citation>
    <scope>NUCLEOTIDE SEQUENCE [LARGE SCALE GENOMIC DNA]</scope>
    <source>
        <strain evidence="2 3">N4</strain>
    </source>
</reference>
<gene>
    <name evidence="2" type="ORF">FPZ44_23740</name>
</gene>
<sequence>MSQMPKKVPYEEHIEQTRAKHTKSPYLGDYTPEEVLKHKIDLMKMCIRQYSETLEEYRLFTEQYMATENYFVSVVLTIAHEEYVKADEIEKFNSNLEELYEDAKIMGVEVEK</sequence>
<accession>A0A559IE78</accession>
<proteinExistence type="predicted"/>